<sequence length="218" mass="25324">MSKAEEFLKIEKDKYSKIYVDITYAIDNISPFLDKSVLKNRKYVSKIHILKKYIEFIDAAMLETNKSGFLGMFKNDKSVDLIKDYRDENLDSLNQLEKCSKCQCLNCTANCEFDSCLGCKDNSKIVSCDHKKINVTKHDNFTLNLTNNKTGDDDRYIVLSTLQNVEVDNKYIIIQNIITKEKFILHYYPGISEDTYGEITDPEEFDFIVSTFQSIEEF</sequence>
<dbReference type="Proteomes" id="UP000033115">
    <property type="component" value="Chromosome"/>
</dbReference>
<evidence type="ECO:0000313" key="1">
    <source>
        <dbReference type="EMBL" id="AKA71153.1"/>
    </source>
</evidence>
<name>A0A0E3MB03_CLOSL</name>
<evidence type="ECO:0008006" key="3">
    <source>
        <dbReference type="Google" id="ProtNLM"/>
    </source>
</evidence>
<proteinExistence type="predicted"/>
<evidence type="ECO:0000313" key="2">
    <source>
        <dbReference type="Proteomes" id="UP000033115"/>
    </source>
</evidence>
<accession>A0A0E3MB03</accession>
<dbReference type="HOGENOM" id="CLU_1248827_0_0_9"/>
<gene>
    <name evidence="1" type="ORF">CSCA_4028</name>
</gene>
<reference evidence="1 2" key="1">
    <citation type="journal article" date="2015" name="J. Biotechnol.">
        <title>Complete genome sequence of a malodorant-producing acetogen, Clostridium scatologenes ATCC 25775(T).</title>
        <authorList>
            <person name="Zhu Z."/>
            <person name="Guo T."/>
            <person name="Zheng H."/>
            <person name="Song T."/>
            <person name="Ouyang P."/>
            <person name="Xie J."/>
        </authorList>
    </citation>
    <scope>NUCLEOTIDE SEQUENCE [LARGE SCALE GENOMIC DNA]</scope>
    <source>
        <strain evidence="1 2">ATCC 25775</strain>
    </source>
</reference>
<dbReference type="KEGG" id="csq:CSCA_4028"/>
<dbReference type="EMBL" id="CP009933">
    <property type="protein sequence ID" value="AKA71153.1"/>
    <property type="molecule type" value="Genomic_DNA"/>
</dbReference>
<keyword evidence="2" id="KW-1185">Reference proteome</keyword>
<dbReference type="RefSeq" id="WP_029161173.1">
    <property type="nucleotide sequence ID" value="NZ_CP009933.1"/>
</dbReference>
<dbReference type="AlphaFoldDB" id="A0A0E3MB03"/>
<protein>
    <recommendedName>
        <fullName evidence="3">DUF1292 domain-containing protein</fullName>
    </recommendedName>
</protein>
<organism evidence="1 2">
    <name type="scientific">Clostridium scatologenes</name>
    <dbReference type="NCBI Taxonomy" id="1548"/>
    <lineage>
        <taxon>Bacteria</taxon>
        <taxon>Bacillati</taxon>
        <taxon>Bacillota</taxon>
        <taxon>Clostridia</taxon>
        <taxon>Eubacteriales</taxon>
        <taxon>Clostridiaceae</taxon>
        <taxon>Clostridium</taxon>
    </lineage>
</organism>
<dbReference type="STRING" id="1548.CSCA_4028"/>